<keyword evidence="2" id="KW-0560">Oxidoreductase</keyword>
<reference evidence="2 3" key="1">
    <citation type="submission" date="2022-06" db="EMBL/GenBank/DDBJ databases">
        <authorList>
            <person name="Xuan X."/>
        </authorList>
    </citation>
    <scope>NUCLEOTIDE SEQUENCE [LARGE SCALE GENOMIC DNA]</scope>
    <source>
        <strain evidence="2 3">2V75</strain>
    </source>
</reference>
<dbReference type="EMBL" id="JAMXIB010000009">
    <property type="protein sequence ID" value="MCO5725504.1"/>
    <property type="molecule type" value="Genomic_DNA"/>
</dbReference>
<dbReference type="PROSITE" id="PS51471">
    <property type="entry name" value="FE2OG_OXY"/>
    <property type="match status" value="1"/>
</dbReference>
<dbReference type="Pfam" id="PF13532">
    <property type="entry name" value="2OG-FeII_Oxy_2"/>
    <property type="match status" value="1"/>
</dbReference>
<evidence type="ECO:0000313" key="2">
    <source>
        <dbReference type="EMBL" id="MCO5725504.1"/>
    </source>
</evidence>
<dbReference type="GO" id="GO:0051213">
    <property type="term" value="F:dioxygenase activity"/>
    <property type="evidence" value="ECO:0007669"/>
    <property type="project" value="UniProtKB-KW"/>
</dbReference>
<comment type="caution">
    <text evidence="2">The sequence shown here is derived from an EMBL/GenBank/DDBJ whole genome shotgun (WGS) entry which is preliminary data.</text>
</comment>
<gene>
    <name evidence="2" type="ORF">NG653_11595</name>
</gene>
<dbReference type="InterPro" id="IPR027450">
    <property type="entry name" value="AlkB-like"/>
</dbReference>
<dbReference type="RefSeq" id="WP_252741875.1">
    <property type="nucleotide sequence ID" value="NZ_JAMXIB010000009.1"/>
</dbReference>
<protein>
    <submittedName>
        <fullName evidence="2">Alpha-ketoglutarate-dependent dioxygenase AlkB</fullName>
    </submittedName>
</protein>
<dbReference type="InterPro" id="IPR005123">
    <property type="entry name" value="Oxoglu/Fe-dep_dioxygenase_dom"/>
</dbReference>
<keyword evidence="3" id="KW-1185">Reference proteome</keyword>
<sequence>MELLQAGSALLPDAELNYIPGFLPQGHADTLFRLLLEQVPWRQDDIRIFGKTYPQPRLTALYGESGRTYTYSGITMHPEPFPPALETLRNSIEEQSGHEFTTCLLNLYRDGEDSNGWHADNERELGPNPAIASVSLGQVRAFHLKHRTDPALRFKLLLEHGSLLLMGGAMQHHWLHQVPKTRKPVGQRINLTFRKILAQGHQ</sequence>
<keyword evidence="2" id="KW-0223">Dioxygenase</keyword>
<dbReference type="InterPro" id="IPR037151">
    <property type="entry name" value="AlkB-like_sf"/>
</dbReference>
<feature type="domain" description="Fe2OG dioxygenase" evidence="1">
    <location>
        <begin position="99"/>
        <end position="197"/>
    </location>
</feature>
<dbReference type="InterPro" id="IPR032854">
    <property type="entry name" value="ALKBH3"/>
</dbReference>
<organism evidence="2 3">
    <name type="scientific">Robiginitalea marina</name>
    <dbReference type="NCBI Taxonomy" id="2954105"/>
    <lineage>
        <taxon>Bacteria</taxon>
        <taxon>Pseudomonadati</taxon>
        <taxon>Bacteroidota</taxon>
        <taxon>Flavobacteriia</taxon>
        <taxon>Flavobacteriales</taxon>
        <taxon>Flavobacteriaceae</taxon>
        <taxon>Robiginitalea</taxon>
    </lineage>
</organism>
<evidence type="ECO:0000259" key="1">
    <source>
        <dbReference type="PROSITE" id="PS51471"/>
    </source>
</evidence>
<name>A0ABT1B0L7_9FLAO</name>
<dbReference type="SUPFAM" id="SSF51197">
    <property type="entry name" value="Clavaminate synthase-like"/>
    <property type="match status" value="1"/>
</dbReference>
<evidence type="ECO:0000313" key="3">
    <source>
        <dbReference type="Proteomes" id="UP001206312"/>
    </source>
</evidence>
<dbReference type="Gene3D" id="2.60.120.590">
    <property type="entry name" value="Alpha-ketoglutarate-dependent dioxygenase AlkB-like"/>
    <property type="match status" value="1"/>
</dbReference>
<proteinExistence type="predicted"/>
<dbReference type="PANTHER" id="PTHR31212">
    <property type="entry name" value="ALPHA-KETOGLUTARATE-DEPENDENT DIOXYGENASE ALKB HOMOLOG 3"/>
    <property type="match status" value="1"/>
</dbReference>
<dbReference type="Proteomes" id="UP001206312">
    <property type="component" value="Unassembled WGS sequence"/>
</dbReference>
<dbReference type="PANTHER" id="PTHR31212:SF4">
    <property type="entry name" value="ALPHA-KETOGLUTARATE-DEPENDENT DIOXYGENASE ALKB HOMOLOG 3"/>
    <property type="match status" value="1"/>
</dbReference>
<accession>A0ABT1B0L7</accession>